<keyword evidence="3" id="KW-1185">Reference proteome</keyword>
<evidence type="ECO:0008006" key="4">
    <source>
        <dbReference type="Google" id="ProtNLM"/>
    </source>
</evidence>
<dbReference type="InterPro" id="IPR036259">
    <property type="entry name" value="MFS_trans_sf"/>
</dbReference>
<protein>
    <recommendedName>
        <fullName evidence="4">MFS transporter</fullName>
    </recommendedName>
</protein>
<keyword evidence="1" id="KW-0472">Membrane</keyword>
<name>A0A4R2IN72_9ACTN</name>
<dbReference type="AlphaFoldDB" id="A0A4R2IN72"/>
<keyword evidence="1" id="KW-1133">Transmembrane helix</keyword>
<evidence type="ECO:0000313" key="3">
    <source>
        <dbReference type="Proteomes" id="UP000295573"/>
    </source>
</evidence>
<dbReference type="SUPFAM" id="SSF103473">
    <property type="entry name" value="MFS general substrate transporter"/>
    <property type="match status" value="1"/>
</dbReference>
<evidence type="ECO:0000313" key="2">
    <source>
        <dbReference type="EMBL" id="TCO45448.1"/>
    </source>
</evidence>
<organism evidence="2 3">
    <name type="scientific">Kribbella antiqua</name>
    <dbReference type="NCBI Taxonomy" id="2512217"/>
    <lineage>
        <taxon>Bacteria</taxon>
        <taxon>Bacillati</taxon>
        <taxon>Actinomycetota</taxon>
        <taxon>Actinomycetes</taxon>
        <taxon>Propionibacteriales</taxon>
        <taxon>Kribbellaceae</taxon>
        <taxon>Kribbella</taxon>
    </lineage>
</organism>
<evidence type="ECO:0000256" key="1">
    <source>
        <dbReference type="SAM" id="Phobius"/>
    </source>
</evidence>
<accession>A0A4R2IN72</accession>
<keyword evidence="1" id="KW-0812">Transmembrane</keyword>
<proteinExistence type="predicted"/>
<comment type="caution">
    <text evidence="2">The sequence shown here is derived from an EMBL/GenBank/DDBJ whole genome shotgun (WGS) entry which is preliminary data.</text>
</comment>
<dbReference type="EMBL" id="SLWR01000008">
    <property type="protein sequence ID" value="TCO45448.1"/>
    <property type="molecule type" value="Genomic_DNA"/>
</dbReference>
<dbReference type="Proteomes" id="UP000295573">
    <property type="component" value="Unassembled WGS sequence"/>
</dbReference>
<reference evidence="2 3" key="1">
    <citation type="journal article" date="2015" name="Stand. Genomic Sci.">
        <title>Genomic Encyclopedia of Bacterial and Archaeal Type Strains, Phase III: the genomes of soil and plant-associated and newly described type strains.</title>
        <authorList>
            <person name="Whitman W.B."/>
            <person name="Woyke T."/>
            <person name="Klenk H.P."/>
            <person name="Zhou Y."/>
            <person name="Lilburn T.G."/>
            <person name="Beck B.J."/>
            <person name="De Vos P."/>
            <person name="Vandamme P."/>
            <person name="Eisen J.A."/>
            <person name="Garrity G."/>
            <person name="Hugenholtz P."/>
            <person name="Kyrpides N.C."/>
        </authorList>
    </citation>
    <scope>NUCLEOTIDE SEQUENCE [LARGE SCALE GENOMIC DNA]</scope>
    <source>
        <strain evidence="2 3">VKM Ac-2541</strain>
    </source>
</reference>
<gene>
    <name evidence="2" type="ORF">EV646_10870</name>
</gene>
<sequence length="79" mass="7869">MLGMTSTVTTQARAGRREWFGLAALALPTILIGIDGTVLHLAAPALSADLAPSSSQLLWIIDVYGFSPSGGAGAAGAGS</sequence>
<feature type="transmembrane region" description="Helical" evidence="1">
    <location>
        <begin position="20"/>
        <end position="43"/>
    </location>
</feature>